<dbReference type="InterPro" id="IPR011990">
    <property type="entry name" value="TPR-like_helical_dom_sf"/>
</dbReference>
<name>A0AAV9IWU4_CYACA</name>
<evidence type="ECO:0008006" key="3">
    <source>
        <dbReference type="Google" id="ProtNLM"/>
    </source>
</evidence>
<comment type="caution">
    <text evidence="1">The sequence shown here is derived from an EMBL/GenBank/DDBJ whole genome shotgun (WGS) entry which is preliminary data.</text>
</comment>
<dbReference type="AlphaFoldDB" id="A0AAV9IWU4"/>
<dbReference type="Gene3D" id="1.25.40.10">
    <property type="entry name" value="Tetratricopeptide repeat domain"/>
    <property type="match status" value="1"/>
</dbReference>
<evidence type="ECO:0000313" key="1">
    <source>
        <dbReference type="EMBL" id="KAK4536754.1"/>
    </source>
</evidence>
<accession>A0AAV9IWU4</accession>
<evidence type="ECO:0000313" key="2">
    <source>
        <dbReference type="Proteomes" id="UP001301350"/>
    </source>
</evidence>
<organism evidence="1 2">
    <name type="scientific">Cyanidium caldarium</name>
    <name type="common">Red alga</name>
    <dbReference type="NCBI Taxonomy" id="2771"/>
    <lineage>
        <taxon>Eukaryota</taxon>
        <taxon>Rhodophyta</taxon>
        <taxon>Bangiophyceae</taxon>
        <taxon>Cyanidiales</taxon>
        <taxon>Cyanidiaceae</taxon>
        <taxon>Cyanidium</taxon>
    </lineage>
</organism>
<dbReference type="EMBL" id="JANCYW010000009">
    <property type="protein sequence ID" value="KAK4536754.1"/>
    <property type="molecule type" value="Genomic_DNA"/>
</dbReference>
<reference evidence="1 2" key="1">
    <citation type="submission" date="2022-07" db="EMBL/GenBank/DDBJ databases">
        <title>Genome-wide signatures of adaptation to extreme environments.</title>
        <authorList>
            <person name="Cho C.H."/>
            <person name="Yoon H.S."/>
        </authorList>
    </citation>
    <scope>NUCLEOTIDE SEQUENCE [LARGE SCALE GENOMIC DNA]</scope>
    <source>
        <strain evidence="1 2">DBV 063 E5</strain>
    </source>
</reference>
<gene>
    <name evidence="1" type="ORF">CDCA_CDCA09G2779</name>
</gene>
<protein>
    <recommendedName>
        <fullName evidence="3">ER membrane protein complex subunit 2</fullName>
    </recommendedName>
</protein>
<dbReference type="SUPFAM" id="SSF48452">
    <property type="entry name" value="TPR-like"/>
    <property type="match status" value="1"/>
</dbReference>
<keyword evidence="2" id="KW-1185">Reference proteome</keyword>
<dbReference type="Proteomes" id="UP001301350">
    <property type="component" value="Unassembled WGS sequence"/>
</dbReference>
<proteinExistence type="predicted"/>
<sequence>MATSRLRKRWAAARDEPDAYLFEQLTSTLYDRLLKQGDRPAAADLLQESVGHLARLGRCAEAAELGIRWIRHRREVDRAPFRAAEVYAVLHAPMEARTEAATSLATCYEAVLPWCLDGAGVDGSDRSAASPLWKPITTLFTVGATATTSAASYVRQVLVDAYVASGDWPRAQYHLLRCGGPAELSLRFIDQYLAPQLADEGERGLARARLALFYYALGDLAAARAYVELLERQHPAAPTTHLASAVSRALQLLGSKAGGDRRAVRALLDELQRAYAPLLTADPELRALMDEAWRVHLIAVARGR</sequence>